<proteinExistence type="predicted"/>
<dbReference type="HOGENOM" id="CLU_710020_0_0_1"/>
<dbReference type="EMBL" id="CAFZ01000042">
    <property type="protein sequence ID" value="CCA68867.1"/>
    <property type="molecule type" value="Genomic_DNA"/>
</dbReference>
<accession>G4TC24</accession>
<comment type="caution">
    <text evidence="1">The sequence shown here is derived from an EMBL/GenBank/DDBJ whole genome shotgun (WGS) entry which is preliminary data.</text>
</comment>
<name>G4TC24_SERID</name>
<reference evidence="1 2" key="1">
    <citation type="journal article" date="2011" name="PLoS Pathog.">
        <title>Endophytic Life Strategies Decoded by Genome and Transcriptome Analyses of the Mutualistic Root Symbiont Piriformospora indica.</title>
        <authorList>
            <person name="Zuccaro A."/>
            <person name="Lahrmann U."/>
            <person name="Guldener U."/>
            <person name="Langen G."/>
            <person name="Pfiffi S."/>
            <person name="Biedenkopf D."/>
            <person name="Wong P."/>
            <person name="Samans B."/>
            <person name="Grimm C."/>
            <person name="Basiewicz M."/>
            <person name="Murat C."/>
            <person name="Martin F."/>
            <person name="Kogel K.H."/>
        </authorList>
    </citation>
    <scope>NUCLEOTIDE SEQUENCE [LARGE SCALE GENOMIC DNA]</scope>
    <source>
        <strain evidence="1 2">DSM 11827</strain>
    </source>
</reference>
<keyword evidence="2" id="KW-1185">Reference proteome</keyword>
<evidence type="ECO:0000313" key="1">
    <source>
        <dbReference type="EMBL" id="CCA68867.1"/>
    </source>
</evidence>
<gene>
    <name evidence="1" type="ORF">PIIN_02727</name>
</gene>
<sequence length="450" mass="52221">MYHPHKVQINTPIHLLPTEILIDIFRLACQEDGTRVVNGHPLPNVSISLTCSHFRRIILELCDVWTTIDFRLHWPLRVLTSYVTTILKRTGGMALNIVVRDGWRSISSPNVPPLFQRLFTKVTKVDTISFYISQYTLDYIPEMLLNNLPVPPRRLEIHHAAEFDTRPLHQARREPKDEKKPIMCPIRSCKYIDLVEELDLVDTSVYLDWLPTTFLSLKSFTQRRRLDQTRSSASIHGDYVFRRCPNLQTVTFEGRVHQEWVNWTRLPNNKFTLPLHTLTITDHQCFIDFCMYFPDLRVPRLQKFTVETHDAQVLSEFLTRHPTITDLTLPWVMDGETIGVVCPRVARLSIPSGAVQLVLYQGDGAGFKALKDLHIDCTAYSLSVDEFEDLVEMRVLCEQNELTPQLSSLSLRLPQSEQKSKQDWTRSAYAKDAVKRWEGDVCYLSWPDYV</sequence>
<dbReference type="InParanoid" id="G4TC24"/>
<organism evidence="1 2">
    <name type="scientific">Serendipita indica (strain DSM 11827)</name>
    <name type="common">Root endophyte fungus</name>
    <name type="synonym">Piriformospora indica</name>
    <dbReference type="NCBI Taxonomy" id="1109443"/>
    <lineage>
        <taxon>Eukaryota</taxon>
        <taxon>Fungi</taxon>
        <taxon>Dikarya</taxon>
        <taxon>Basidiomycota</taxon>
        <taxon>Agaricomycotina</taxon>
        <taxon>Agaricomycetes</taxon>
        <taxon>Sebacinales</taxon>
        <taxon>Serendipitaceae</taxon>
        <taxon>Serendipita</taxon>
    </lineage>
</organism>
<dbReference type="OrthoDB" id="3252356at2759"/>
<protein>
    <submittedName>
        <fullName evidence="1">Uncharacterized protein</fullName>
    </submittedName>
</protein>
<evidence type="ECO:0000313" key="2">
    <source>
        <dbReference type="Proteomes" id="UP000007148"/>
    </source>
</evidence>
<dbReference type="AlphaFoldDB" id="G4TC24"/>
<dbReference type="Proteomes" id="UP000007148">
    <property type="component" value="Unassembled WGS sequence"/>
</dbReference>